<dbReference type="Gene3D" id="3.30.420.10">
    <property type="entry name" value="Ribonuclease H-like superfamily/Ribonuclease H"/>
    <property type="match status" value="1"/>
</dbReference>
<protein>
    <recommendedName>
        <fullName evidence="24">Integrase catalytic domain-containing protein</fullName>
    </recommendedName>
</protein>
<evidence type="ECO:0000313" key="25">
    <source>
        <dbReference type="EMBL" id="MBW0484921.1"/>
    </source>
</evidence>
<evidence type="ECO:0000256" key="9">
    <source>
        <dbReference type="ARBA" id="ARBA00022750"/>
    </source>
</evidence>
<evidence type="ECO:0000256" key="7">
    <source>
        <dbReference type="ARBA" id="ARBA00022723"/>
    </source>
</evidence>
<evidence type="ECO:0000256" key="8">
    <source>
        <dbReference type="ARBA" id="ARBA00022741"/>
    </source>
</evidence>
<dbReference type="Pfam" id="PF07727">
    <property type="entry name" value="RVT_2"/>
    <property type="match status" value="1"/>
</dbReference>
<dbReference type="GO" id="GO:0015074">
    <property type="term" value="P:DNA integration"/>
    <property type="evidence" value="ECO:0007669"/>
    <property type="project" value="UniProtKB-KW"/>
</dbReference>
<keyword evidence="16" id="KW-0695">RNA-directed DNA polymerase</keyword>
<keyword evidence="7" id="KW-0479">Metal-binding</keyword>
<dbReference type="SUPFAM" id="SSF56672">
    <property type="entry name" value="DNA/RNA polymerases"/>
    <property type="match status" value="1"/>
</dbReference>
<dbReference type="InterPro" id="IPR043502">
    <property type="entry name" value="DNA/RNA_pol_sf"/>
</dbReference>
<evidence type="ECO:0000256" key="6">
    <source>
        <dbReference type="ARBA" id="ARBA00022722"/>
    </source>
</evidence>
<evidence type="ECO:0000256" key="4">
    <source>
        <dbReference type="ARBA" id="ARBA00022670"/>
    </source>
</evidence>
<reference evidence="25" key="1">
    <citation type="submission" date="2021-03" db="EMBL/GenBank/DDBJ databases">
        <title>Draft genome sequence of rust myrtle Austropuccinia psidii MF-1, a brazilian biotype.</title>
        <authorList>
            <person name="Quecine M.C."/>
            <person name="Pachon D.M.R."/>
            <person name="Bonatelli M.L."/>
            <person name="Correr F.H."/>
            <person name="Franceschini L.M."/>
            <person name="Leite T.F."/>
            <person name="Margarido G.R.A."/>
            <person name="Almeida C.A."/>
            <person name="Ferrarezi J.A."/>
            <person name="Labate C.A."/>
        </authorList>
    </citation>
    <scope>NUCLEOTIDE SEQUENCE</scope>
    <source>
        <strain evidence="25">MF-1</strain>
    </source>
</reference>
<evidence type="ECO:0000256" key="21">
    <source>
        <dbReference type="ARBA" id="ARBA00048173"/>
    </source>
</evidence>
<dbReference type="Pfam" id="PF14223">
    <property type="entry name" value="Retrotran_gag_2"/>
    <property type="match status" value="1"/>
</dbReference>
<dbReference type="SUPFAM" id="SSF53098">
    <property type="entry name" value="Ribonuclease H-like"/>
    <property type="match status" value="1"/>
</dbReference>
<evidence type="ECO:0000256" key="12">
    <source>
        <dbReference type="ARBA" id="ARBA00022840"/>
    </source>
</evidence>
<dbReference type="Proteomes" id="UP000765509">
    <property type="component" value="Unassembled WGS sequence"/>
</dbReference>
<keyword evidence="9" id="KW-0064">Aspartyl protease</keyword>
<keyword evidence="4" id="KW-0645">Protease</keyword>
<dbReference type="Pfam" id="PF22936">
    <property type="entry name" value="Pol_BBD"/>
    <property type="match status" value="1"/>
</dbReference>
<dbReference type="InterPro" id="IPR036397">
    <property type="entry name" value="RNaseH_sf"/>
</dbReference>
<dbReference type="InterPro" id="IPR001584">
    <property type="entry name" value="Integrase_cat-core"/>
</dbReference>
<dbReference type="InterPro" id="IPR057670">
    <property type="entry name" value="SH3_retrovirus"/>
</dbReference>
<comment type="catalytic activity">
    <reaction evidence="22">
        <text>DNA(n) + a 2'-deoxyribonucleoside 5'-triphosphate = DNA(n+1) + diphosphate</text>
        <dbReference type="Rhea" id="RHEA:22508"/>
        <dbReference type="Rhea" id="RHEA-COMP:17339"/>
        <dbReference type="Rhea" id="RHEA-COMP:17340"/>
        <dbReference type="ChEBI" id="CHEBI:33019"/>
        <dbReference type="ChEBI" id="CHEBI:61560"/>
        <dbReference type="ChEBI" id="CHEBI:173112"/>
        <dbReference type="EC" id="2.7.7.7"/>
    </reaction>
</comment>
<dbReference type="InterPro" id="IPR013103">
    <property type="entry name" value="RVT_2"/>
</dbReference>
<dbReference type="GO" id="GO:0032196">
    <property type="term" value="P:transposition"/>
    <property type="evidence" value="ECO:0007669"/>
    <property type="project" value="UniProtKB-KW"/>
</dbReference>
<organism evidence="25 26">
    <name type="scientific">Austropuccinia psidii MF-1</name>
    <dbReference type="NCBI Taxonomy" id="1389203"/>
    <lineage>
        <taxon>Eukaryota</taxon>
        <taxon>Fungi</taxon>
        <taxon>Dikarya</taxon>
        <taxon>Basidiomycota</taxon>
        <taxon>Pucciniomycotina</taxon>
        <taxon>Pucciniomycetes</taxon>
        <taxon>Pucciniales</taxon>
        <taxon>Sphaerophragmiaceae</taxon>
        <taxon>Austropuccinia</taxon>
    </lineage>
</organism>
<dbReference type="EMBL" id="AVOT02007912">
    <property type="protein sequence ID" value="MBW0484921.1"/>
    <property type="molecule type" value="Genomic_DNA"/>
</dbReference>
<dbReference type="PANTHER" id="PTHR42648">
    <property type="entry name" value="TRANSPOSASE, PUTATIVE-RELATED"/>
    <property type="match status" value="1"/>
</dbReference>
<keyword evidence="2" id="KW-0815">Transposition</keyword>
<keyword evidence="8" id="KW-0547">Nucleotide-binding</keyword>
<evidence type="ECO:0000256" key="1">
    <source>
        <dbReference type="ARBA" id="ARBA00002180"/>
    </source>
</evidence>
<keyword evidence="20" id="KW-0511">Multifunctional enzyme</keyword>
<evidence type="ECO:0000256" key="23">
    <source>
        <dbReference type="SAM" id="MobiDB-lite"/>
    </source>
</evidence>
<keyword evidence="12" id="KW-0067">ATP-binding</keyword>
<keyword evidence="10" id="KW-0255">Endonuclease</keyword>
<dbReference type="GO" id="GO:0005524">
    <property type="term" value="F:ATP binding"/>
    <property type="evidence" value="ECO:0007669"/>
    <property type="project" value="UniProtKB-KW"/>
</dbReference>
<dbReference type="GO" id="GO:0004190">
    <property type="term" value="F:aspartic-type endopeptidase activity"/>
    <property type="evidence" value="ECO:0007669"/>
    <property type="project" value="UniProtKB-KW"/>
</dbReference>
<comment type="function">
    <text evidence="1">The aspartyl protease (PR) mediates the proteolytic cleavages of the Gag and Gag-Pol polyproteins after assembly of the VLP.</text>
</comment>
<evidence type="ECO:0000256" key="22">
    <source>
        <dbReference type="ARBA" id="ARBA00049244"/>
    </source>
</evidence>
<dbReference type="GO" id="GO:0003723">
    <property type="term" value="F:RNA binding"/>
    <property type="evidence" value="ECO:0007669"/>
    <property type="project" value="UniProtKB-KW"/>
</dbReference>
<evidence type="ECO:0000313" key="26">
    <source>
        <dbReference type="Proteomes" id="UP000765509"/>
    </source>
</evidence>
<comment type="caution">
    <text evidence="25">The sequence shown here is derived from an EMBL/GenBank/DDBJ whole genome shotgun (WGS) entry which is preliminary data.</text>
</comment>
<comment type="catalytic activity">
    <reaction evidence="21">
        <text>DNA(n) + a 2'-deoxyribonucleoside 5'-triphosphate = DNA(n+1) + diphosphate</text>
        <dbReference type="Rhea" id="RHEA:22508"/>
        <dbReference type="Rhea" id="RHEA-COMP:17339"/>
        <dbReference type="Rhea" id="RHEA-COMP:17340"/>
        <dbReference type="ChEBI" id="CHEBI:33019"/>
        <dbReference type="ChEBI" id="CHEBI:61560"/>
        <dbReference type="ChEBI" id="CHEBI:173112"/>
        <dbReference type="EC" id="2.7.7.49"/>
    </reaction>
</comment>
<feature type="compositionally biased region" description="Basic residues" evidence="23">
    <location>
        <begin position="247"/>
        <end position="258"/>
    </location>
</feature>
<feature type="domain" description="Integrase catalytic" evidence="24">
    <location>
        <begin position="455"/>
        <end position="621"/>
    </location>
</feature>
<dbReference type="PROSITE" id="PS50994">
    <property type="entry name" value="INTEGRASE"/>
    <property type="match status" value="1"/>
</dbReference>
<dbReference type="GO" id="GO:0006310">
    <property type="term" value="P:DNA recombination"/>
    <property type="evidence" value="ECO:0007669"/>
    <property type="project" value="UniProtKB-KW"/>
</dbReference>
<sequence length="1339" mass="150421">MTNPDTEKDVLTIPVLDGTNYSEWSVRMTILLRSKELLDVCEKEPEPGISTTAINRWTKASYDAVNLITARVSHKVFIEVIKLNTTNSYLLWTKLKDKYASKKATNRGRVWMDLLRSSYQGNIQQYVTQSRKIILELESVGILLAPDLLSFTILGKLMGDPKVHQYVELLTLNENLVGNPDEVLSKLEDFHNNSILQDSQTNSPASALISENSGPFKITHYCANGKHNTKCTNHTREECYAENPHLRPPRRDKRRRPLPNHNASAHVSTAQALVTGRESSITQDLIIDCGATHHMFNDKKLFLSLTEISPMKVSTGDSSSTLVAIGVGTVKLICQEKPFTLENCLFVPDLNCNLVSLLQLFDKKLVINRCRNYFTLVSNEETIVRGSIVNNLMKVRYSIAQTLLSQASANHWHQRLGHPGPAVLRSMGLPIDFINCQTCDFNKAHLSPFKSHFEHVSLPLDCVHIDLVGPISPPSISGFRYFLTIVDQFTSFKITCFLKNKSDAFEEFVREKTFMENLHDRKLKKLVSDRGGEFLNHRFKTLSERDGFQHVTSPAETPQHNGFAERANQSILVKTRCILNHSKLPKEYWAEAVRTATVLSNVVPTPSRDNKSPFLLWRGLPPRLKNIRTFGCQAIIALQKGHREWKFGPTGSEGILLGFENENTSYRILRTLDRKVIVTRHATFNEDSFPGITGSGGELTITWNSGDWPVGMVDEVHTAASAPVDVFRADGPTPEGTASVVDEPHMPQEEVASTPEGIQASLHSSPRPRIKVIGPRHPTLITGNILEQNILPYTRRANALVTTTNNDPKTFRQALQSADKDSWGKAIDKELGSMANLGVWDVVDLDPSYKLVGTTWVFKTKRDHLGKVVEHKARLCAQGFTQSPGIDYEKTYSPTGRFNSLRTLIAFAATNSLSFHQIDVKSAFLNAPLKETVYLSIPQGLNLTKDRQCLRLRKAIYGLRQAPLAWYNRLKEWLVSTGFSVCALDPCVFHRRGDHPVWLYIHVDDIAIFGKDTSFFKSEISREFAIKDIGPADLMLGVKVTQSPGEICLDQYHFTDSLLFYYGMQECRPVSTPLLPSENFSPATEEEAMEFKKLSVNYRSAIGSINYLSTATRPDLSHAVSSLSQFLESPGIKHWQGFLHVLRYLRGSPDLGLVYSRNSHHGITAYSDADWGNCQVTRRSVTGYLATFNNCMVLWKTRKQPTVSLSTAEAEYKALCDLTSEILWLRQWAQECSILHSTTPIPVYEDNQSCIKVANGDCNINNKRMKHVDIQLHFIKEAIRSSVIQLKYTPTSSMLADFLTKSVPCPSLSRALTALGVLRLGVRGDVEIHLNTDQDDRHA</sequence>
<evidence type="ECO:0000256" key="19">
    <source>
        <dbReference type="ARBA" id="ARBA00023172"/>
    </source>
</evidence>
<evidence type="ECO:0000256" key="16">
    <source>
        <dbReference type="ARBA" id="ARBA00022918"/>
    </source>
</evidence>
<keyword evidence="11" id="KW-0378">Hydrolase</keyword>
<evidence type="ECO:0000256" key="17">
    <source>
        <dbReference type="ARBA" id="ARBA00022932"/>
    </source>
</evidence>
<evidence type="ECO:0000256" key="3">
    <source>
        <dbReference type="ARBA" id="ARBA00022612"/>
    </source>
</evidence>
<dbReference type="InterPro" id="IPR012337">
    <property type="entry name" value="RNaseH-like_sf"/>
</dbReference>
<dbReference type="PANTHER" id="PTHR42648:SF11">
    <property type="entry name" value="TRANSPOSON TY4-P GAG-POL POLYPROTEIN"/>
    <property type="match status" value="1"/>
</dbReference>
<dbReference type="CDD" id="cd09272">
    <property type="entry name" value="RNase_HI_RT_Ty1"/>
    <property type="match status" value="1"/>
</dbReference>
<evidence type="ECO:0000256" key="2">
    <source>
        <dbReference type="ARBA" id="ARBA00022578"/>
    </source>
</evidence>
<evidence type="ECO:0000256" key="10">
    <source>
        <dbReference type="ARBA" id="ARBA00022759"/>
    </source>
</evidence>
<keyword evidence="17" id="KW-0239">DNA-directed DNA polymerase</keyword>
<name>A0A9Q3CH37_9BASI</name>
<keyword evidence="17" id="KW-0808">Transferase</keyword>
<keyword evidence="6" id="KW-0540">Nuclease</keyword>
<dbReference type="OrthoDB" id="2796844at2759"/>
<dbReference type="GO" id="GO:0046872">
    <property type="term" value="F:metal ion binding"/>
    <property type="evidence" value="ECO:0007669"/>
    <property type="project" value="UniProtKB-KW"/>
</dbReference>
<evidence type="ECO:0000256" key="11">
    <source>
        <dbReference type="ARBA" id="ARBA00022801"/>
    </source>
</evidence>
<evidence type="ECO:0000256" key="14">
    <source>
        <dbReference type="ARBA" id="ARBA00022884"/>
    </source>
</evidence>
<dbReference type="GO" id="GO:0003964">
    <property type="term" value="F:RNA-directed DNA polymerase activity"/>
    <property type="evidence" value="ECO:0007669"/>
    <property type="project" value="UniProtKB-KW"/>
</dbReference>
<dbReference type="GO" id="GO:0004519">
    <property type="term" value="F:endonuclease activity"/>
    <property type="evidence" value="ECO:0007669"/>
    <property type="project" value="UniProtKB-KW"/>
</dbReference>
<dbReference type="InterPro" id="IPR054722">
    <property type="entry name" value="PolX-like_BBD"/>
</dbReference>
<keyword evidence="18" id="KW-0917">Virion maturation</keyword>
<dbReference type="InterPro" id="IPR039537">
    <property type="entry name" value="Retrotran_Ty1/copia-like"/>
</dbReference>
<keyword evidence="3" id="KW-1188">Viral release from host cell</keyword>
<gene>
    <name evidence="25" type="ORF">O181_024636</name>
</gene>
<evidence type="ECO:0000256" key="18">
    <source>
        <dbReference type="ARBA" id="ARBA00023113"/>
    </source>
</evidence>
<feature type="region of interest" description="Disordered" evidence="23">
    <location>
        <begin position="242"/>
        <end position="269"/>
    </location>
</feature>
<keyword evidence="15" id="KW-0229">DNA integration</keyword>
<accession>A0A9Q3CH37</accession>
<evidence type="ECO:0000256" key="15">
    <source>
        <dbReference type="ARBA" id="ARBA00022908"/>
    </source>
</evidence>
<evidence type="ECO:0000256" key="20">
    <source>
        <dbReference type="ARBA" id="ARBA00023268"/>
    </source>
</evidence>
<dbReference type="GO" id="GO:0006508">
    <property type="term" value="P:proteolysis"/>
    <property type="evidence" value="ECO:0007669"/>
    <property type="project" value="UniProtKB-KW"/>
</dbReference>
<dbReference type="Pfam" id="PF25597">
    <property type="entry name" value="SH3_retrovirus"/>
    <property type="match status" value="1"/>
</dbReference>
<dbReference type="GO" id="GO:0005634">
    <property type="term" value="C:nucleus"/>
    <property type="evidence" value="ECO:0007669"/>
    <property type="project" value="UniProtKB-ARBA"/>
</dbReference>
<keyword evidence="26" id="KW-1185">Reference proteome</keyword>
<evidence type="ECO:0000259" key="24">
    <source>
        <dbReference type="PROSITE" id="PS50994"/>
    </source>
</evidence>
<evidence type="ECO:0000256" key="5">
    <source>
        <dbReference type="ARBA" id="ARBA00022695"/>
    </source>
</evidence>
<dbReference type="GO" id="GO:0003887">
    <property type="term" value="F:DNA-directed DNA polymerase activity"/>
    <property type="evidence" value="ECO:0007669"/>
    <property type="project" value="UniProtKB-KW"/>
</dbReference>
<keyword evidence="13" id="KW-0460">Magnesium</keyword>
<keyword evidence="5" id="KW-0548">Nucleotidyltransferase</keyword>
<keyword evidence="14" id="KW-0694">RNA-binding</keyword>
<evidence type="ECO:0000256" key="13">
    <source>
        <dbReference type="ARBA" id="ARBA00022842"/>
    </source>
</evidence>
<proteinExistence type="predicted"/>
<dbReference type="Pfam" id="PF00665">
    <property type="entry name" value="rve"/>
    <property type="match status" value="1"/>
</dbReference>
<keyword evidence="19" id="KW-0233">DNA recombination</keyword>